<evidence type="ECO:0000313" key="2">
    <source>
        <dbReference type="Proteomes" id="UP000295197"/>
    </source>
</evidence>
<accession>A0A4R3VN87</accession>
<reference evidence="1 2" key="1">
    <citation type="submission" date="2019-03" db="EMBL/GenBank/DDBJ databases">
        <title>Genomic Encyclopedia of Type Strains, Phase IV (KMG-IV): sequencing the most valuable type-strain genomes for metagenomic binning, comparative biology and taxonomic classification.</title>
        <authorList>
            <person name="Goeker M."/>
        </authorList>
    </citation>
    <scope>NUCLEOTIDE SEQUENCE [LARGE SCALE GENOMIC DNA]</scope>
    <source>
        <strain evidence="1 2">DSM 22362</strain>
    </source>
</reference>
<dbReference type="AlphaFoldDB" id="A0A4R3VN87"/>
<gene>
    <name evidence="1" type="ORF">EDC17_10442</name>
</gene>
<sequence length="176" mass="20382">MKVKILPIIYFIIFLTLSSCSSDEEDRPNAKYKYIPERSLVFFQHNSVFSTLDTRIRPFDIYVDLKTELTYTSKFSIIPIALAESPVIFNWINWKNTSISINKSFSYKKQTIEANSDLLSVDGNAVVLHDTENKATFNNIFFTNARFNKGLTKFTVSGELEDGQKFKFEKEVYLDL</sequence>
<dbReference type="EMBL" id="SMBZ01000044">
    <property type="protein sequence ID" value="TCV08464.1"/>
    <property type="molecule type" value="Genomic_DNA"/>
</dbReference>
<comment type="caution">
    <text evidence="1">The sequence shown here is derived from an EMBL/GenBank/DDBJ whole genome shotgun (WGS) entry which is preliminary data.</text>
</comment>
<proteinExistence type="predicted"/>
<dbReference type="Proteomes" id="UP000295197">
    <property type="component" value="Unassembled WGS sequence"/>
</dbReference>
<evidence type="ECO:0000313" key="1">
    <source>
        <dbReference type="EMBL" id="TCV08464.1"/>
    </source>
</evidence>
<protein>
    <submittedName>
        <fullName evidence="1">Uncharacterized protein</fullName>
    </submittedName>
</protein>
<name>A0A4R3VN87_9SPHI</name>
<dbReference type="PROSITE" id="PS51257">
    <property type="entry name" value="PROKAR_LIPOPROTEIN"/>
    <property type="match status" value="1"/>
</dbReference>
<keyword evidence="2" id="KW-1185">Reference proteome</keyword>
<dbReference type="RefSeq" id="WP_132778586.1">
    <property type="nucleotide sequence ID" value="NZ_SMBZ01000044.1"/>
</dbReference>
<dbReference type="OrthoDB" id="837025at2"/>
<organism evidence="1 2">
    <name type="scientific">Sphingobacterium alimentarium</name>
    <dbReference type="NCBI Taxonomy" id="797292"/>
    <lineage>
        <taxon>Bacteria</taxon>
        <taxon>Pseudomonadati</taxon>
        <taxon>Bacteroidota</taxon>
        <taxon>Sphingobacteriia</taxon>
        <taxon>Sphingobacteriales</taxon>
        <taxon>Sphingobacteriaceae</taxon>
        <taxon>Sphingobacterium</taxon>
    </lineage>
</organism>